<sequence length="38" mass="4451">MCFFYDIGEEGVARWLLGASRVRACTRTQEKLQRRACE</sequence>
<evidence type="ECO:0000313" key="2">
    <source>
        <dbReference type="Proteomes" id="UP000663859"/>
    </source>
</evidence>
<dbReference type="EMBL" id="CAJNOB010000001">
    <property type="protein sequence ID" value="CAF0689356.1"/>
    <property type="molecule type" value="Genomic_DNA"/>
</dbReference>
<name>A0A8J2FMN1_9BACT</name>
<reference evidence="1" key="1">
    <citation type="submission" date="2021-02" db="EMBL/GenBank/DDBJ databases">
        <authorList>
            <person name="Cremers G."/>
            <person name="Picone N."/>
        </authorList>
    </citation>
    <scope>NUCLEOTIDE SEQUENCE</scope>
    <source>
        <strain evidence="1">PQ17</strain>
    </source>
</reference>
<gene>
    <name evidence="1" type="ORF">MPNT_10195</name>
</gene>
<dbReference type="AlphaFoldDB" id="A0A8J2FMN1"/>
<protein>
    <submittedName>
        <fullName evidence="1">Uncharacterized protein</fullName>
    </submittedName>
</protein>
<proteinExistence type="predicted"/>
<keyword evidence="2" id="KW-1185">Reference proteome</keyword>
<dbReference type="Proteomes" id="UP000663859">
    <property type="component" value="Unassembled WGS sequence"/>
</dbReference>
<evidence type="ECO:0000313" key="1">
    <source>
        <dbReference type="EMBL" id="CAF0689356.1"/>
    </source>
</evidence>
<accession>A0A8J2FMN1</accession>
<comment type="caution">
    <text evidence="1">The sequence shown here is derived from an EMBL/GenBank/DDBJ whole genome shotgun (WGS) entry which is preliminary data.</text>
</comment>
<organism evidence="1 2">
    <name type="scientific">Candidatus Methylacidithermus pantelleriae</name>
    <dbReference type="NCBI Taxonomy" id="2744239"/>
    <lineage>
        <taxon>Bacteria</taxon>
        <taxon>Pseudomonadati</taxon>
        <taxon>Verrucomicrobiota</taxon>
        <taxon>Methylacidiphilae</taxon>
        <taxon>Methylacidiphilales</taxon>
        <taxon>Methylacidiphilaceae</taxon>
        <taxon>Candidatus Methylacidithermus</taxon>
    </lineage>
</organism>